<dbReference type="KEGG" id="maqu:Maq22A_4p60060"/>
<name>A0A0C6G2K3_9HYPH</name>
<gene>
    <name evidence="1" type="ORF">Maq22A_4p60060</name>
</gene>
<dbReference type="Proteomes" id="UP000061432">
    <property type="component" value="Plasmid pMaq22A_4p"/>
</dbReference>
<accession>A0A0C6G2K3</accession>
<dbReference type="AlphaFoldDB" id="A0A0C6G2K3"/>
<evidence type="ECO:0000313" key="1">
    <source>
        <dbReference type="EMBL" id="BAQ50370.1"/>
    </source>
</evidence>
<geneLocation type="plasmid" evidence="2">
    <name>pMaq22A_4p DNA</name>
</geneLocation>
<sequence length="96" mass="9943">MTKATLIPHDLKTAAIGALAGLLLGLAYAVNYAEAYRDDLVDDWIGDRSILANVAIGAACPQATVCMTGPRALILNANLRVQGADGAGVYLTDKGE</sequence>
<keyword evidence="1" id="KW-0614">Plasmid</keyword>
<dbReference type="PATRIC" id="fig|270351.10.peg.7558"/>
<protein>
    <submittedName>
        <fullName evidence="1">Uncharacterized protein</fullName>
    </submittedName>
</protein>
<organism evidence="1 2">
    <name type="scientific">Methylobacterium aquaticum</name>
    <dbReference type="NCBI Taxonomy" id="270351"/>
    <lineage>
        <taxon>Bacteria</taxon>
        <taxon>Pseudomonadati</taxon>
        <taxon>Pseudomonadota</taxon>
        <taxon>Alphaproteobacteria</taxon>
        <taxon>Hyphomicrobiales</taxon>
        <taxon>Methylobacteriaceae</taxon>
        <taxon>Methylobacterium</taxon>
    </lineage>
</organism>
<dbReference type="RefSeq" id="WP_060851411.1">
    <property type="nucleotide sequence ID" value="NZ_AP014708.1"/>
</dbReference>
<reference evidence="1 2" key="1">
    <citation type="journal article" date="2015" name="Genome Announc.">
        <title>Complete Genome Sequence of Methylobacterium aquaticum Strain 22A, Isolated from Racomitrium japonicum Moss.</title>
        <authorList>
            <person name="Tani A."/>
            <person name="Ogura Y."/>
            <person name="Hayashi T."/>
            <person name="Kimbara K."/>
        </authorList>
    </citation>
    <scope>NUCLEOTIDE SEQUENCE [LARGE SCALE GENOMIC DNA]</scope>
    <source>
        <strain evidence="1 2">MA-22A</strain>
        <plasmid evidence="2">Plasmid pMaq22A_4p DNA</plasmid>
    </source>
</reference>
<evidence type="ECO:0000313" key="2">
    <source>
        <dbReference type="Proteomes" id="UP000061432"/>
    </source>
</evidence>
<reference evidence="2" key="2">
    <citation type="submission" date="2015-01" db="EMBL/GenBank/DDBJ databases">
        <title>Complete genome sequence of Methylobacterium aquaticum strain 22A.</title>
        <authorList>
            <person name="Tani A."/>
            <person name="Ogura Y."/>
            <person name="Hayashi T."/>
        </authorList>
    </citation>
    <scope>NUCLEOTIDE SEQUENCE [LARGE SCALE GENOMIC DNA]</scope>
    <source>
        <strain evidence="2">MA-22A</strain>
        <plasmid evidence="2">Plasmid pMaq22A_4p DNA</plasmid>
    </source>
</reference>
<dbReference type="EMBL" id="AP014708">
    <property type="protein sequence ID" value="BAQ50370.1"/>
    <property type="molecule type" value="Genomic_DNA"/>
</dbReference>
<proteinExistence type="predicted"/>